<dbReference type="Pfam" id="PF10604">
    <property type="entry name" value="Polyketide_cyc2"/>
    <property type="match status" value="1"/>
</dbReference>
<comment type="caution">
    <text evidence="2">The sequence shown here is derived from an EMBL/GenBank/DDBJ whole genome shotgun (WGS) entry which is preliminary data.</text>
</comment>
<evidence type="ECO:0000313" key="3">
    <source>
        <dbReference type="Proteomes" id="UP001621964"/>
    </source>
</evidence>
<name>A0ABW8Q564_9NEIS</name>
<dbReference type="InterPro" id="IPR023393">
    <property type="entry name" value="START-like_dom_sf"/>
</dbReference>
<sequence length="176" mass="20279">MWAKIPVYLGMAAVCGAGLLYIAGLLLPETRSLSKTIVFDAPIDIVYRTVTDNRHWHYRTSPDDLRIVSENAGREVWLETTGGITIRFEMLDKHYPDHYAFKMEHRLFDGIWTAELEAVSTNRTRFTATENIRYKNPFVRAVGHALMDLDKMMRTYQDELAAELARQTRISPPETD</sequence>
<dbReference type="CDD" id="cd07812">
    <property type="entry name" value="SRPBCC"/>
    <property type="match status" value="1"/>
</dbReference>
<keyword evidence="1" id="KW-0472">Membrane</keyword>
<dbReference type="RefSeq" id="WP_405386065.1">
    <property type="nucleotide sequence ID" value="NZ_JBJGEB010000005.1"/>
</dbReference>
<accession>A0ABW8Q564</accession>
<dbReference type="Gene3D" id="3.30.530.20">
    <property type="match status" value="1"/>
</dbReference>
<keyword evidence="3" id="KW-1185">Reference proteome</keyword>
<organism evidence="2 3">
    <name type="scientific">Neisseria oralis</name>
    <dbReference type="NCBI Taxonomy" id="1107316"/>
    <lineage>
        <taxon>Bacteria</taxon>
        <taxon>Pseudomonadati</taxon>
        <taxon>Pseudomonadota</taxon>
        <taxon>Betaproteobacteria</taxon>
        <taxon>Neisseriales</taxon>
        <taxon>Neisseriaceae</taxon>
        <taxon>Neisseria</taxon>
    </lineage>
</organism>
<dbReference type="InterPro" id="IPR019587">
    <property type="entry name" value="Polyketide_cyclase/dehydratase"/>
</dbReference>
<keyword evidence="1" id="KW-1133">Transmembrane helix</keyword>
<dbReference type="Proteomes" id="UP001621964">
    <property type="component" value="Unassembled WGS sequence"/>
</dbReference>
<dbReference type="EMBL" id="JBJGEB010000005">
    <property type="protein sequence ID" value="MFK7642205.1"/>
    <property type="molecule type" value="Genomic_DNA"/>
</dbReference>
<dbReference type="SUPFAM" id="SSF55961">
    <property type="entry name" value="Bet v1-like"/>
    <property type="match status" value="1"/>
</dbReference>
<gene>
    <name evidence="2" type="ORF">ACI43T_06800</name>
</gene>
<evidence type="ECO:0000313" key="2">
    <source>
        <dbReference type="EMBL" id="MFK7642205.1"/>
    </source>
</evidence>
<keyword evidence="1" id="KW-0812">Transmembrane</keyword>
<protein>
    <submittedName>
        <fullName evidence="2">SRPBCC family protein</fullName>
    </submittedName>
</protein>
<feature type="transmembrane region" description="Helical" evidence="1">
    <location>
        <begin position="6"/>
        <end position="27"/>
    </location>
</feature>
<reference evidence="2 3" key="1">
    <citation type="submission" date="2024-11" db="EMBL/GenBank/DDBJ databases">
        <authorList>
            <person name="Mikucki A.G."/>
            <person name="Kahler C.M."/>
        </authorList>
    </citation>
    <scope>NUCLEOTIDE SEQUENCE [LARGE SCALE GENOMIC DNA]</scope>
    <source>
        <strain evidence="2 3">EXNM717</strain>
    </source>
</reference>
<proteinExistence type="predicted"/>
<evidence type="ECO:0000256" key="1">
    <source>
        <dbReference type="SAM" id="Phobius"/>
    </source>
</evidence>